<comment type="caution">
    <text evidence="1">The sequence shown here is derived from an EMBL/GenBank/DDBJ whole genome shotgun (WGS) entry which is preliminary data.</text>
</comment>
<gene>
    <name evidence="1" type="ORF">LCGC14_1684050</name>
</gene>
<evidence type="ECO:0000313" key="1">
    <source>
        <dbReference type="EMBL" id="KKM16618.1"/>
    </source>
</evidence>
<dbReference type="AlphaFoldDB" id="A0A0F9K3A7"/>
<name>A0A0F9K3A7_9ZZZZ</name>
<sequence>MKALITSTLNDLLKVFAQSMAAEGKPKRSVMEGYLQKLCDEAVAQRDREIIMLVKGQS</sequence>
<proteinExistence type="predicted"/>
<protein>
    <submittedName>
        <fullName evidence="1">Uncharacterized protein</fullName>
    </submittedName>
</protein>
<dbReference type="EMBL" id="LAZR01014635">
    <property type="protein sequence ID" value="KKM16618.1"/>
    <property type="molecule type" value="Genomic_DNA"/>
</dbReference>
<accession>A0A0F9K3A7</accession>
<reference evidence="1" key="1">
    <citation type="journal article" date="2015" name="Nature">
        <title>Complex archaea that bridge the gap between prokaryotes and eukaryotes.</title>
        <authorList>
            <person name="Spang A."/>
            <person name="Saw J.H."/>
            <person name="Jorgensen S.L."/>
            <person name="Zaremba-Niedzwiedzka K."/>
            <person name="Martijn J."/>
            <person name="Lind A.E."/>
            <person name="van Eijk R."/>
            <person name="Schleper C."/>
            <person name="Guy L."/>
            <person name="Ettema T.J."/>
        </authorList>
    </citation>
    <scope>NUCLEOTIDE SEQUENCE</scope>
</reference>
<organism evidence="1">
    <name type="scientific">marine sediment metagenome</name>
    <dbReference type="NCBI Taxonomy" id="412755"/>
    <lineage>
        <taxon>unclassified sequences</taxon>
        <taxon>metagenomes</taxon>
        <taxon>ecological metagenomes</taxon>
    </lineage>
</organism>